<sequence length="1030" mass="107807">MAPLNNKFKSSQNTPFNQSSSSQSGSSFVFAQASNMSARTFTFQPSTPAGSKDPFASSAQGSLFGGNSVGSSGTASSQTLSAPVFGVPSSTASGSSLFSPFAFSVGSAFNQSICSQSGSSSVSGQTSNLSTKTFTFRPCTPAGFEDPFASSAQGSLIGGNSVGSSGTASSQTVSGSIFGASSSPASGSSSFSSFAFNIGSGSQSTATVRSINSGTSAFGNQDGGSRVASYTTTSETDAITQIPSEFVSISSMPVYSDKSHEELRSEDYQLRDQGGWRPVKRTNWFVSPTPSFSDMGSTWSSTCTSSQCLNPLKTSSTSNNIFSTPAVALSCNSGITQSAFGGELGGSRVACYAATFEIDNKMGLPDFGKLVSISAMPIYCGKSHEELRLEDYKSDDKGGHRPINNLSGGLNAVSSTTLRNPFSPSRAPSNPPVNPVFPSTYSNLFTSQRSPSCSSETHASGPTLPAIYPNPFSSSSPHTMSVPQLQPFGIPGTRASTPACSLSSSGGPSFAYPFWTVPSASATVSDPVHEPKTSLSSDPYSSAAVAPSSSSFDGAAGTTSRSISGFSCFSTPPSPFFLSPTPCRCGSSFEQIAPTSHPNMSRVPSTEGGFSQNSFSSLPCSTKNSAGFSQTEAAFAAFPPTSTAEHSIAVSAGASSQKSAGTNDSKVAIQTASHGINGQQFASMGAEVVQSISSNSFRGQPALQILVNSAPCSVLSIQLGISGDHASEKSASLIGGLSIGSQHASLAQNQIPCQEYNSKSHFPKVTVFSNEERTQIFKVGDPLTSKENPPPHVFHSTKVSPCNDEGNQSSRQESTSINLNENGQTSNDKVSENLSVGSNLNINMENCDNKPIPARFFHVTVSEDENGEVAADVGRNPDIAAILPKIQSVDYYTKPTIEELAASERAVPGFCGRVKDFVVGRQGYGSMKFLGETDVRGIDLESLIQFNHREVIMYMDASKKPPLGQGLNRPAEVTLLNVQCIDKNTGKSYADGPKVEKYREMLKNKAAELGAEMVSYDPIQGEWTFKVQHF</sequence>
<dbReference type="GO" id="GO:0048573">
    <property type="term" value="P:photoperiodism, flowering"/>
    <property type="evidence" value="ECO:0007669"/>
    <property type="project" value="UniProtKB-ARBA"/>
</dbReference>
<dbReference type="GO" id="GO:0005643">
    <property type="term" value="C:nuclear pore"/>
    <property type="evidence" value="ECO:0007669"/>
    <property type="project" value="UniProtKB-SubCell"/>
</dbReference>
<keyword evidence="3" id="KW-0813">Transport</keyword>
<evidence type="ECO:0000256" key="6">
    <source>
        <dbReference type="ARBA" id="ARBA00023010"/>
    </source>
</evidence>
<feature type="region of interest" description="Disordered" evidence="10">
    <location>
        <begin position="448"/>
        <end position="490"/>
    </location>
</feature>
<keyword evidence="4" id="KW-0509">mRNA transport</keyword>
<feature type="compositionally biased region" description="Polar residues" evidence="10">
    <location>
        <begin position="448"/>
        <end position="460"/>
    </location>
</feature>
<feature type="domain" description="Peptidase S59" evidence="11">
    <location>
        <begin position="888"/>
        <end position="1030"/>
    </location>
</feature>
<feature type="compositionally biased region" description="Polar residues" evidence="10">
    <location>
        <begin position="797"/>
        <end position="832"/>
    </location>
</feature>
<feature type="region of interest" description="Disordered" evidence="10">
    <location>
        <begin position="781"/>
        <end position="832"/>
    </location>
</feature>
<dbReference type="GO" id="GO:0051028">
    <property type="term" value="P:mRNA transport"/>
    <property type="evidence" value="ECO:0007669"/>
    <property type="project" value="UniProtKB-KW"/>
</dbReference>
<comment type="similarity">
    <text evidence="2">Belongs to the nucleoporin GLFG family.</text>
</comment>
<evidence type="ECO:0000256" key="7">
    <source>
        <dbReference type="ARBA" id="ARBA00023132"/>
    </source>
</evidence>
<feature type="compositionally biased region" description="Polar residues" evidence="10">
    <location>
        <begin position="471"/>
        <end position="484"/>
    </location>
</feature>
<organism evidence="12 13">
    <name type="scientific">Cinchona calisaya</name>
    <dbReference type="NCBI Taxonomy" id="153742"/>
    <lineage>
        <taxon>Eukaryota</taxon>
        <taxon>Viridiplantae</taxon>
        <taxon>Streptophyta</taxon>
        <taxon>Embryophyta</taxon>
        <taxon>Tracheophyta</taxon>
        <taxon>Spermatophyta</taxon>
        <taxon>Magnoliopsida</taxon>
        <taxon>eudicotyledons</taxon>
        <taxon>Gunneridae</taxon>
        <taxon>Pentapetalae</taxon>
        <taxon>asterids</taxon>
        <taxon>lamiids</taxon>
        <taxon>Gentianales</taxon>
        <taxon>Rubiaceae</taxon>
        <taxon>Cinchonoideae</taxon>
        <taxon>Cinchoneae</taxon>
        <taxon>Cinchona</taxon>
    </lineage>
</organism>
<protein>
    <recommendedName>
        <fullName evidence="11">Peptidase S59 domain-containing protein</fullName>
    </recommendedName>
</protein>
<feature type="region of interest" description="Disordered" evidence="10">
    <location>
        <begin position="215"/>
        <end position="234"/>
    </location>
</feature>
<evidence type="ECO:0000256" key="1">
    <source>
        <dbReference type="ARBA" id="ARBA00004567"/>
    </source>
</evidence>
<dbReference type="Gene3D" id="3.30.1610.10">
    <property type="entry name" value="Peptidase S59, nucleoporin"/>
    <property type="match status" value="1"/>
</dbReference>
<comment type="subunit">
    <text evidence="9">Part of the nuclear pore complex (NPC). The NPC has an eight-fold symmetrical structure comprising a central transport channel and two rings, the cytoplasmic and nuclear rings, to which eight filaments are attached. The cytoplasmic filaments have loose ends, while the nuclear filaments are joined in a distal ring, forming a nuclear basket. NPCs are highly dynamic in configuration and composition, and can be devided in 3 subcomplexes, the NUP62 subcomplex, the NUP107-160 subcomplex and the NUP93 subcomplex, containing approximately 30 different nucleoporin proteins.</text>
</comment>
<accession>A0ABD2ZBX1</accession>
<evidence type="ECO:0000256" key="9">
    <source>
        <dbReference type="ARBA" id="ARBA00065263"/>
    </source>
</evidence>
<gene>
    <name evidence="12" type="ORF">ACH5RR_022732</name>
</gene>
<dbReference type="EMBL" id="JBJUIK010000010">
    <property type="protein sequence ID" value="KAL3515830.1"/>
    <property type="molecule type" value="Genomic_DNA"/>
</dbReference>
<feature type="compositionally biased region" description="Low complexity" evidence="10">
    <location>
        <begin position="10"/>
        <end position="24"/>
    </location>
</feature>
<evidence type="ECO:0000313" key="12">
    <source>
        <dbReference type="EMBL" id="KAL3515830.1"/>
    </source>
</evidence>
<dbReference type="PROSITE" id="PS51434">
    <property type="entry name" value="NUP_C"/>
    <property type="match status" value="1"/>
</dbReference>
<dbReference type="PANTHER" id="PTHR23198">
    <property type="entry name" value="NUCLEOPORIN"/>
    <property type="match status" value="1"/>
</dbReference>
<evidence type="ECO:0000256" key="5">
    <source>
        <dbReference type="ARBA" id="ARBA00022927"/>
    </source>
</evidence>
<evidence type="ECO:0000256" key="3">
    <source>
        <dbReference type="ARBA" id="ARBA00022448"/>
    </source>
</evidence>
<keyword evidence="8" id="KW-0539">Nucleus</keyword>
<dbReference type="InterPro" id="IPR037665">
    <property type="entry name" value="Nucleoporin_S59-like"/>
</dbReference>
<dbReference type="Proteomes" id="UP001630127">
    <property type="component" value="Unassembled WGS sequence"/>
</dbReference>
<comment type="subcellular location">
    <subcellularLocation>
        <location evidence="1">Nucleus</location>
        <location evidence="1">Nuclear pore complex</location>
    </subcellularLocation>
</comment>
<dbReference type="PANTHER" id="PTHR23198:SF6">
    <property type="entry name" value="NUCLEAR PORE COMPLEX PROTEIN NUP98-NUP96"/>
    <property type="match status" value="1"/>
</dbReference>
<dbReference type="InterPro" id="IPR036903">
    <property type="entry name" value="Nup98_auto-Pept-S59_dom_sf"/>
</dbReference>
<evidence type="ECO:0000256" key="4">
    <source>
        <dbReference type="ARBA" id="ARBA00022816"/>
    </source>
</evidence>
<dbReference type="SUPFAM" id="SSF82215">
    <property type="entry name" value="C-terminal autoproteolytic domain of nucleoporin nup98"/>
    <property type="match status" value="1"/>
</dbReference>
<proteinExistence type="inferred from homology"/>
<keyword evidence="13" id="KW-1185">Reference proteome</keyword>
<dbReference type="Pfam" id="PF04096">
    <property type="entry name" value="Nucleoporin2"/>
    <property type="match status" value="1"/>
</dbReference>
<evidence type="ECO:0000256" key="2">
    <source>
        <dbReference type="ARBA" id="ARBA00008926"/>
    </source>
</evidence>
<evidence type="ECO:0000256" key="10">
    <source>
        <dbReference type="SAM" id="MobiDB-lite"/>
    </source>
</evidence>
<evidence type="ECO:0000259" key="11">
    <source>
        <dbReference type="PROSITE" id="PS51434"/>
    </source>
</evidence>
<dbReference type="Gene3D" id="1.10.10.2360">
    <property type="match status" value="2"/>
</dbReference>
<dbReference type="FunFam" id="3.30.1610.10:FF:000002">
    <property type="entry name" value="nuclear pore complex protein NUP98A"/>
    <property type="match status" value="1"/>
</dbReference>
<evidence type="ECO:0000313" key="13">
    <source>
        <dbReference type="Proteomes" id="UP001630127"/>
    </source>
</evidence>
<keyword evidence="6" id="KW-0811">Translocation</keyword>
<keyword evidence="5" id="KW-0653">Protein transport</keyword>
<evidence type="ECO:0000256" key="8">
    <source>
        <dbReference type="ARBA" id="ARBA00023242"/>
    </source>
</evidence>
<reference evidence="12 13" key="1">
    <citation type="submission" date="2024-11" db="EMBL/GenBank/DDBJ databases">
        <title>A near-complete genome assembly of Cinchona calisaya.</title>
        <authorList>
            <person name="Lian D.C."/>
            <person name="Zhao X.W."/>
            <person name="Wei L."/>
        </authorList>
    </citation>
    <scope>NUCLEOTIDE SEQUENCE [LARGE SCALE GENOMIC DNA]</scope>
    <source>
        <tissue evidence="12">Nenye</tissue>
    </source>
</reference>
<dbReference type="AlphaFoldDB" id="A0ABD2ZBX1"/>
<dbReference type="GO" id="GO:0015031">
    <property type="term" value="P:protein transport"/>
    <property type="evidence" value="ECO:0007669"/>
    <property type="project" value="UniProtKB-KW"/>
</dbReference>
<feature type="region of interest" description="Disordered" evidence="10">
    <location>
        <begin position="1"/>
        <end position="24"/>
    </location>
</feature>
<comment type="caution">
    <text evidence="12">The sequence shown here is derived from an EMBL/GenBank/DDBJ whole genome shotgun (WGS) entry which is preliminary data.</text>
</comment>
<dbReference type="InterPro" id="IPR007230">
    <property type="entry name" value="Nup98_auto-Pept-S59_dom"/>
</dbReference>
<keyword evidence="7" id="KW-0906">Nuclear pore complex</keyword>
<name>A0ABD2ZBX1_9GENT</name>